<keyword evidence="2 7" id="KW-1003">Cell membrane</keyword>
<keyword evidence="4 7" id="KW-0812">Transmembrane</keyword>
<sequence length="269" mass="31007">MIFFEDFSTFVSIGPFHIQWYAIVILCGACFAYFLGQYRFKQLGYDKEILSDYFFMLLFVGIIGARIWYVIFTFQEMYAANPMEIFAVWHGGLAIQGGIFTGLIYSYYFFKKHNIPFLVAGDAIMPGVLIAQACGRWGNFFNHEAFGGNVSLEFLQSLHLPNFIINNMFIDGAYHHPTFLYESIGNVIAFLLIIFVIKKLQKHIGVQFFSYFVFYGIVRFFVEGLRTDSLMFGPIRMAQLISIVFLIVGVIGIIYVHQKGQRVDEFQVE</sequence>
<dbReference type="UniPathway" id="UPA00664"/>
<dbReference type="AlphaFoldDB" id="A0A4R3YLX5"/>
<gene>
    <name evidence="7" type="primary">lgt</name>
    <name evidence="8" type="ORF">EDD60_12246</name>
</gene>
<feature type="binding site" evidence="7">
    <location>
        <position position="136"/>
    </location>
    <ligand>
        <name>a 1,2-diacyl-sn-glycero-3-phospho-(1'-sn-glycerol)</name>
        <dbReference type="ChEBI" id="CHEBI:64716"/>
    </ligand>
</feature>
<keyword evidence="8" id="KW-0449">Lipoprotein</keyword>
<accession>A0A4R3YLX5</accession>
<organism evidence="8 9">
    <name type="scientific">Longibaculum muris</name>
    <dbReference type="NCBI Taxonomy" id="1796628"/>
    <lineage>
        <taxon>Bacteria</taxon>
        <taxon>Bacillati</taxon>
        <taxon>Bacillota</taxon>
        <taxon>Erysipelotrichia</taxon>
        <taxon>Erysipelotrichales</taxon>
        <taxon>Coprobacillaceae</taxon>
        <taxon>Longibaculum</taxon>
    </lineage>
</organism>
<evidence type="ECO:0000256" key="4">
    <source>
        <dbReference type="ARBA" id="ARBA00022692"/>
    </source>
</evidence>
<keyword evidence="6 7" id="KW-0472">Membrane</keyword>
<feature type="transmembrane region" description="Helical" evidence="7">
    <location>
        <begin position="117"/>
        <end position="138"/>
    </location>
</feature>
<comment type="caution">
    <text evidence="8">The sequence shown here is derived from an EMBL/GenBank/DDBJ whole genome shotgun (WGS) entry which is preliminary data.</text>
</comment>
<dbReference type="GO" id="GO:0042158">
    <property type="term" value="P:lipoprotein biosynthetic process"/>
    <property type="evidence" value="ECO:0007669"/>
    <property type="project" value="UniProtKB-UniRule"/>
</dbReference>
<feature type="transmembrane region" description="Helical" evidence="7">
    <location>
        <begin position="237"/>
        <end position="256"/>
    </location>
</feature>
<evidence type="ECO:0000256" key="3">
    <source>
        <dbReference type="ARBA" id="ARBA00022679"/>
    </source>
</evidence>
<evidence type="ECO:0000313" key="9">
    <source>
        <dbReference type="Proteomes" id="UP000295515"/>
    </source>
</evidence>
<dbReference type="PROSITE" id="PS01311">
    <property type="entry name" value="LGT"/>
    <property type="match status" value="1"/>
</dbReference>
<evidence type="ECO:0000256" key="2">
    <source>
        <dbReference type="ARBA" id="ARBA00022475"/>
    </source>
</evidence>
<keyword evidence="3 7" id="KW-0808">Transferase</keyword>
<comment type="function">
    <text evidence="7">Catalyzes the transfer of the diacylglyceryl group from phosphatidylglycerol to the sulfhydryl group of the N-terminal cysteine of a prolipoprotein, the first step in the formation of mature lipoproteins.</text>
</comment>
<dbReference type="GeneID" id="98916302"/>
<feature type="transmembrane region" description="Helical" evidence="7">
    <location>
        <begin position="52"/>
        <end position="74"/>
    </location>
</feature>
<dbReference type="HAMAP" id="MF_01147">
    <property type="entry name" value="Lgt"/>
    <property type="match status" value="1"/>
</dbReference>
<comment type="catalytic activity">
    <reaction evidence="7">
        <text>L-cysteinyl-[prolipoprotein] + a 1,2-diacyl-sn-glycero-3-phospho-(1'-sn-glycerol) = an S-1,2-diacyl-sn-glyceryl-L-cysteinyl-[prolipoprotein] + sn-glycerol 1-phosphate + H(+)</text>
        <dbReference type="Rhea" id="RHEA:56712"/>
        <dbReference type="Rhea" id="RHEA-COMP:14679"/>
        <dbReference type="Rhea" id="RHEA-COMP:14680"/>
        <dbReference type="ChEBI" id="CHEBI:15378"/>
        <dbReference type="ChEBI" id="CHEBI:29950"/>
        <dbReference type="ChEBI" id="CHEBI:57685"/>
        <dbReference type="ChEBI" id="CHEBI:64716"/>
        <dbReference type="ChEBI" id="CHEBI:140658"/>
        <dbReference type="EC" id="2.5.1.145"/>
    </reaction>
</comment>
<evidence type="ECO:0000256" key="6">
    <source>
        <dbReference type="ARBA" id="ARBA00023136"/>
    </source>
</evidence>
<keyword evidence="9" id="KW-1185">Reference proteome</keyword>
<evidence type="ECO:0000313" key="8">
    <source>
        <dbReference type="EMBL" id="TCV93805.1"/>
    </source>
</evidence>
<comment type="subcellular location">
    <subcellularLocation>
        <location evidence="7">Cell membrane</location>
        <topology evidence="7">Multi-pass membrane protein</topology>
    </subcellularLocation>
</comment>
<dbReference type="EMBL" id="SMCQ01000022">
    <property type="protein sequence ID" value="TCV93805.1"/>
    <property type="molecule type" value="Genomic_DNA"/>
</dbReference>
<feature type="transmembrane region" description="Helical" evidence="7">
    <location>
        <begin position="86"/>
        <end position="110"/>
    </location>
</feature>
<comment type="pathway">
    <text evidence="7">Protein modification; lipoprotein biosynthesis (diacylglyceryl transfer).</text>
</comment>
<dbReference type="InterPro" id="IPR001640">
    <property type="entry name" value="Lgt"/>
</dbReference>
<proteinExistence type="inferred from homology"/>
<feature type="transmembrane region" description="Helical" evidence="7">
    <location>
        <begin position="178"/>
        <end position="197"/>
    </location>
</feature>
<dbReference type="Pfam" id="PF01790">
    <property type="entry name" value="LGT"/>
    <property type="match status" value="1"/>
</dbReference>
<dbReference type="EC" id="2.5.1.145" evidence="7"/>
<dbReference type="GO" id="GO:0005886">
    <property type="term" value="C:plasma membrane"/>
    <property type="evidence" value="ECO:0007669"/>
    <property type="project" value="UniProtKB-SubCell"/>
</dbReference>
<protein>
    <recommendedName>
        <fullName evidence="7">Phosphatidylglycerol--prolipoprotein diacylglyceryl transferase</fullName>
        <ecNumber evidence="7">2.5.1.145</ecNumber>
    </recommendedName>
</protein>
<comment type="similarity">
    <text evidence="1 7">Belongs to the Lgt family.</text>
</comment>
<reference evidence="8 9" key="1">
    <citation type="submission" date="2019-03" db="EMBL/GenBank/DDBJ databases">
        <title>Genomic Encyclopedia of Type Strains, Phase IV (KMG-IV): sequencing the most valuable type-strain genomes for metagenomic binning, comparative biology and taxonomic classification.</title>
        <authorList>
            <person name="Goeker M."/>
        </authorList>
    </citation>
    <scope>NUCLEOTIDE SEQUENCE [LARGE SCALE GENOMIC DNA]</scope>
    <source>
        <strain evidence="8 9">DSM 29487</strain>
    </source>
</reference>
<dbReference type="PANTHER" id="PTHR30589:SF0">
    <property type="entry name" value="PHOSPHATIDYLGLYCEROL--PROLIPOPROTEIN DIACYLGLYCERYL TRANSFERASE"/>
    <property type="match status" value="1"/>
</dbReference>
<dbReference type="Proteomes" id="UP000295515">
    <property type="component" value="Unassembled WGS sequence"/>
</dbReference>
<dbReference type="GO" id="GO:0008961">
    <property type="term" value="F:phosphatidylglycerol-prolipoprotein diacylglyceryl transferase activity"/>
    <property type="evidence" value="ECO:0007669"/>
    <property type="project" value="UniProtKB-UniRule"/>
</dbReference>
<evidence type="ECO:0000256" key="5">
    <source>
        <dbReference type="ARBA" id="ARBA00022989"/>
    </source>
</evidence>
<feature type="transmembrane region" description="Helical" evidence="7">
    <location>
        <begin position="204"/>
        <end position="222"/>
    </location>
</feature>
<dbReference type="NCBIfam" id="TIGR00544">
    <property type="entry name" value="lgt"/>
    <property type="match status" value="1"/>
</dbReference>
<dbReference type="PANTHER" id="PTHR30589">
    <property type="entry name" value="PROLIPOPROTEIN DIACYLGLYCERYL TRANSFERASE"/>
    <property type="match status" value="1"/>
</dbReference>
<keyword evidence="5 7" id="KW-1133">Transmembrane helix</keyword>
<evidence type="ECO:0000256" key="1">
    <source>
        <dbReference type="ARBA" id="ARBA00007150"/>
    </source>
</evidence>
<dbReference type="RefSeq" id="WP_066447987.1">
    <property type="nucleotide sequence ID" value="NZ_CAUWFI010000008.1"/>
</dbReference>
<name>A0A4R3YLX5_9FIRM</name>
<feature type="transmembrane region" description="Helical" evidence="7">
    <location>
        <begin position="20"/>
        <end position="40"/>
    </location>
</feature>
<evidence type="ECO:0000256" key="7">
    <source>
        <dbReference type="HAMAP-Rule" id="MF_01147"/>
    </source>
</evidence>